<reference evidence="1" key="1">
    <citation type="journal article" date="2020" name="Stud. Mycol.">
        <title>101 Dothideomycetes genomes: a test case for predicting lifestyles and emergence of pathogens.</title>
        <authorList>
            <person name="Haridas S."/>
            <person name="Albert R."/>
            <person name="Binder M."/>
            <person name="Bloem J."/>
            <person name="Labutti K."/>
            <person name="Salamov A."/>
            <person name="Andreopoulos B."/>
            <person name="Baker S."/>
            <person name="Barry K."/>
            <person name="Bills G."/>
            <person name="Bluhm B."/>
            <person name="Cannon C."/>
            <person name="Castanera R."/>
            <person name="Culley D."/>
            <person name="Daum C."/>
            <person name="Ezra D."/>
            <person name="Gonzalez J."/>
            <person name="Henrissat B."/>
            <person name="Kuo A."/>
            <person name="Liang C."/>
            <person name="Lipzen A."/>
            <person name="Lutzoni F."/>
            <person name="Magnuson J."/>
            <person name="Mondo S."/>
            <person name="Nolan M."/>
            <person name="Ohm R."/>
            <person name="Pangilinan J."/>
            <person name="Park H.-J."/>
            <person name="Ramirez L."/>
            <person name="Alfaro M."/>
            <person name="Sun H."/>
            <person name="Tritt A."/>
            <person name="Yoshinaga Y."/>
            <person name="Zwiers L.-H."/>
            <person name="Turgeon B."/>
            <person name="Goodwin S."/>
            <person name="Spatafora J."/>
            <person name="Crous P."/>
            <person name="Grigoriev I."/>
        </authorList>
    </citation>
    <scope>NUCLEOTIDE SEQUENCE</scope>
    <source>
        <strain evidence="1">CBS 175.79</strain>
    </source>
</reference>
<gene>
    <name evidence="1" type="ORF">BU24DRAFT_427625</name>
</gene>
<dbReference type="EMBL" id="ML978076">
    <property type="protein sequence ID" value="KAF2010512.1"/>
    <property type="molecule type" value="Genomic_DNA"/>
</dbReference>
<dbReference type="OrthoDB" id="4757095at2759"/>
<sequence>MGIQLIDYNDAGNILKNRRLHRRLARWSFKRLRSIWHAFAYPLYKPLKLRSHRRCSRSQSRLLMLPAEIRFIIWDYVMASGPIVLY</sequence>
<accession>A0A6A5XBZ4</accession>
<evidence type="ECO:0000313" key="1">
    <source>
        <dbReference type="EMBL" id="KAF2010512.1"/>
    </source>
</evidence>
<dbReference type="AlphaFoldDB" id="A0A6A5XBZ4"/>
<protein>
    <submittedName>
        <fullName evidence="1">Uncharacterized protein</fullName>
    </submittedName>
</protein>
<proteinExistence type="predicted"/>
<keyword evidence="2" id="KW-1185">Reference proteome</keyword>
<evidence type="ECO:0000313" key="2">
    <source>
        <dbReference type="Proteomes" id="UP000799778"/>
    </source>
</evidence>
<dbReference type="Proteomes" id="UP000799778">
    <property type="component" value="Unassembled WGS sequence"/>
</dbReference>
<name>A0A6A5XBZ4_9PLEO</name>
<dbReference type="GeneID" id="54286665"/>
<organism evidence="1 2">
    <name type="scientific">Aaosphaeria arxii CBS 175.79</name>
    <dbReference type="NCBI Taxonomy" id="1450172"/>
    <lineage>
        <taxon>Eukaryota</taxon>
        <taxon>Fungi</taxon>
        <taxon>Dikarya</taxon>
        <taxon>Ascomycota</taxon>
        <taxon>Pezizomycotina</taxon>
        <taxon>Dothideomycetes</taxon>
        <taxon>Pleosporomycetidae</taxon>
        <taxon>Pleosporales</taxon>
        <taxon>Pleosporales incertae sedis</taxon>
        <taxon>Aaosphaeria</taxon>
    </lineage>
</organism>
<dbReference type="RefSeq" id="XP_033378851.1">
    <property type="nucleotide sequence ID" value="XM_033529268.1"/>
</dbReference>